<proteinExistence type="predicted"/>
<evidence type="ECO:0000313" key="5">
    <source>
        <dbReference type="EMBL" id="HGU32363.1"/>
    </source>
</evidence>
<dbReference type="PANTHER" id="PTHR10457:SF7">
    <property type="entry name" value="GALACTOKINASE-RELATED"/>
    <property type="match status" value="1"/>
</dbReference>
<accession>A0A7C4MME4</accession>
<comment type="caution">
    <text evidence="5">The sequence shown here is derived from an EMBL/GenBank/DDBJ whole genome shotgun (WGS) entry which is preliminary data.</text>
</comment>
<dbReference type="Pfam" id="PF00288">
    <property type="entry name" value="GHMP_kinases_N"/>
    <property type="match status" value="1"/>
</dbReference>
<dbReference type="SUPFAM" id="SSF54211">
    <property type="entry name" value="Ribosomal protein S5 domain 2-like"/>
    <property type="match status" value="1"/>
</dbReference>
<evidence type="ECO:0000256" key="3">
    <source>
        <dbReference type="ARBA" id="ARBA00022840"/>
    </source>
</evidence>
<gene>
    <name evidence="5" type="ORF">ENS29_05855</name>
</gene>
<dbReference type="PRINTS" id="PR00959">
    <property type="entry name" value="MEVGALKINASE"/>
</dbReference>
<dbReference type="GO" id="GO:0005829">
    <property type="term" value="C:cytosol"/>
    <property type="evidence" value="ECO:0007669"/>
    <property type="project" value="TreeGrafter"/>
</dbReference>
<protein>
    <submittedName>
        <fullName evidence="5">Galactokinase</fullName>
    </submittedName>
</protein>
<dbReference type="Gene3D" id="3.30.230.120">
    <property type="match status" value="1"/>
</dbReference>
<dbReference type="GO" id="GO:0004335">
    <property type="term" value="F:galactokinase activity"/>
    <property type="evidence" value="ECO:0007669"/>
    <property type="project" value="TreeGrafter"/>
</dbReference>
<feature type="domain" description="GHMP kinase N-terminal" evidence="4">
    <location>
        <begin position="97"/>
        <end position="175"/>
    </location>
</feature>
<dbReference type="InterPro" id="IPR036554">
    <property type="entry name" value="GHMP_kinase_C_sf"/>
</dbReference>
<reference evidence="5" key="1">
    <citation type="journal article" date="2020" name="mSystems">
        <title>Genome- and Community-Level Interaction Insights into Carbon Utilization and Element Cycling Functions of Hydrothermarchaeota in Hydrothermal Sediment.</title>
        <authorList>
            <person name="Zhou Z."/>
            <person name="Liu Y."/>
            <person name="Xu W."/>
            <person name="Pan J."/>
            <person name="Luo Z.H."/>
            <person name="Li M."/>
        </authorList>
    </citation>
    <scope>NUCLEOTIDE SEQUENCE [LARGE SCALE GENOMIC DNA]</scope>
    <source>
        <strain evidence="5">SpSt-477</strain>
    </source>
</reference>
<name>A0A7C4MME4_9BACT</name>
<keyword evidence="2 5" id="KW-0418">Kinase</keyword>
<dbReference type="AlphaFoldDB" id="A0A7C4MME4"/>
<evidence type="ECO:0000256" key="2">
    <source>
        <dbReference type="ARBA" id="ARBA00022777"/>
    </source>
</evidence>
<keyword evidence="3" id="KW-0067">ATP-binding</keyword>
<sequence length="359" mass="39057">MSIYQRFLKQGPVIASAPCRIDFGGTLDIRTFHYPLRPYRPCTFNVAIGMRTRVMLLPGTEGEIRVESKGFDPAVFPVRGANLKHPLGLFAAIALFWGMDGIVIRIESASPPRSGLGGSSAAAVAVMAACCKAAEVHGKGGDSPREIVSLAHAAEESIAGVPCGLQDQLAAAYGGVNLWSWQDGVCTAAFRRQVMIPVRKAVRLKKHLALAYCGIPHESKSVNQTWIQQFLAGRFHREWIEIIQLTRQFGSAVAIEDVPAAVALMRRELEIRMHMTPDVLDDVGRRLVAEAEKADCGARFTGAGAGGCIWAYGRETDIDNLRRTWGEMLQDVPDGMLLPVDIDVQGLHCARLQDSSHGT</sequence>
<dbReference type="InterPro" id="IPR006204">
    <property type="entry name" value="GHMP_kinase_N_dom"/>
</dbReference>
<keyword evidence="1" id="KW-0547">Nucleotide-binding</keyword>
<dbReference type="SUPFAM" id="SSF55060">
    <property type="entry name" value="GHMP Kinase, C-terminal domain"/>
    <property type="match status" value="1"/>
</dbReference>
<dbReference type="GO" id="GO:0005524">
    <property type="term" value="F:ATP binding"/>
    <property type="evidence" value="ECO:0007669"/>
    <property type="project" value="UniProtKB-KW"/>
</dbReference>
<organism evidence="5">
    <name type="scientific">Desulfatirhabdium butyrativorans</name>
    <dbReference type="NCBI Taxonomy" id="340467"/>
    <lineage>
        <taxon>Bacteria</taxon>
        <taxon>Pseudomonadati</taxon>
        <taxon>Thermodesulfobacteriota</taxon>
        <taxon>Desulfobacteria</taxon>
        <taxon>Desulfobacterales</taxon>
        <taxon>Desulfatirhabdiaceae</taxon>
        <taxon>Desulfatirhabdium</taxon>
    </lineage>
</organism>
<dbReference type="InterPro" id="IPR020568">
    <property type="entry name" value="Ribosomal_Su5_D2-typ_SF"/>
</dbReference>
<dbReference type="GO" id="GO:0006012">
    <property type="term" value="P:galactose metabolic process"/>
    <property type="evidence" value="ECO:0007669"/>
    <property type="project" value="TreeGrafter"/>
</dbReference>
<dbReference type="PANTHER" id="PTHR10457">
    <property type="entry name" value="MEVALONATE KINASE/GALACTOKINASE"/>
    <property type="match status" value="1"/>
</dbReference>
<keyword evidence="2 5" id="KW-0808">Transferase</keyword>
<dbReference type="EMBL" id="DSUH01000132">
    <property type="protein sequence ID" value="HGU32363.1"/>
    <property type="molecule type" value="Genomic_DNA"/>
</dbReference>
<evidence type="ECO:0000256" key="1">
    <source>
        <dbReference type="ARBA" id="ARBA00022741"/>
    </source>
</evidence>
<evidence type="ECO:0000259" key="4">
    <source>
        <dbReference type="Pfam" id="PF00288"/>
    </source>
</evidence>